<evidence type="ECO:0000313" key="2">
    <source>
        <dbReference type="EMBL" id="KAJ7206003.1"/>
    </source>
</evidence>
<dbReference type="EMBL" id="JARJCW010000041">
    <property type="protein sequence ID" value="KAJ7206003.1"/>
    <property type="molecule type" value="Genomic_DNA"/>
</dbReference>
<reference evidence="2" key="1">
    <citation type="submission" date="2023-03" db="EMBL/GenBank/DDBJ databases">
        <title>Massive genome expansion in bonnet fungi (Mycena s.s.) driven by repeated elements and novel gene families across ecological guilds.</title>
        <authorList>
            <consortium name="Lawrence Berkeley National Laboratory"/>
            <person name="Harder C.B."/>
            <person name="Miyauchi S."/>
            <person name="Viragh M."/>
            <person name="Kuo A."/>
            <person name="Thoen E."/>
            <person name="Andreopoulos B."/>
            <person name="Lu D."/>
            <person name="Skrede I."/>
            <person name="Drula E."/>
            <person name="Henrissat B."/>
            <person name="Morin E."/>
            <person name="Kohler A."/>
            <person name="Barry K."/>
            <person name="LaButti K."/>
            <person name="Morin E."/>
            <person name="Salamov A."/>
            <person name="Lipzen A."/>
            <person name="Mereny Z."/>
            <person name="Hegedus B."/>
            <person name="Baldrian P."/>
            <person name="Stursova M."/>
            <person name="Weitz H."/>
            <person name="Taylor A."/>
            <person name="Grigoriev I.V."/>
            <person name="Nagy L.G."/>
            <person name="Martin F."/>
            <person name="Kauserud H."/>
        </authorList>
    </citation>
    <scope>NUCLEOTIDE SEQUENCE</scope>
    <source>
        <strain evidence="2">9144</strain>
    </source>
</reference>
<protein>
    <submittedName>
        <fullName evidence="2">Uncharacterized protein</fullName>
    </submittedName>
</protein>
<dbReference type="Proteomes" id="UP001219525">
    <property type="component" value="Unassembled WGS sequence"/>
</dbReference>
<gene>
    <name evidence="2" type="ORF">GGX14DRAFT_568458</name>
</gene>
<comment type="caution">
    <text evidence="2">The sequence shown here is derived from an EMBL/GenBank/DDBJ whole genome shotgun (WGS) entry which is preliminary data.</text>
</comment>
<proteinExistence type="predicted"/>
<accession>A0AAD6YAN1</accession>
<evidence type="ECO:0000256" key="1">
    <source>
        <dbReference type="SAM" id="MobiDB-lite"/>
    </source>
</evidence>
<dbReference type="AlphaFoldDB" id="A0AAD6YAN1"/>
<evidence type="ECO:0000313" key="3">
    <source>
        <dbReference type="Proteomes" id="UP001219525"/>
    </source>
</evidence>
<name>A0AAD6YAN1_9AGAR</name>
<feature type="region of interest" description="Disordered" evidence="1">
    <location>
        <begin position="84"/>
        <end position="129"/>
    </location>
</feature>
<feature type="compositionally biased region" description="Basic and acidic residues" evidence="1">
    <location>
        <begin position="103"/>
        <end position="118"/>
    </location>
</feature>
<sequence length="225" mass="25290">MLAFKKLCIRDTQGKYWSKRAQQSVSGADASSDVGDFEIEVDDSNWMRGEEFFDDAYLAWKDEMEAEERVQVKEALGSGYLEVGDRAEFRPSSGDEDDDAMDVDERQEKVTSERRSAENEPEDEEESHLVAEEVLARVEARRLAKVKEAEAASRAAEIAREAAEFVAGIQANSAAEGSPDDEEEWGGIVENGLVKVGKSKAELRREKKKRQKANRLALSKLQKRR</sequence>
<feature type="region of interest" description="Disordered" evidence="1">
    <location>
        <begin position="199"/>
        <end position="225"/>
    </location>
</feature>
<keyword evidence="3" id="KW-1185">Reference proteome</keyword>
<organism evidence="2 3">
    <name type="scientific">Mycena pura</name>
    <dbReference type="NCBI Taxonomy" id="153505"/>
    <lineage>
        <taxon>Eukaryota</taxon>
        <taxon>Fungi</taxon>
        <taxon>Dikarya</taxon>
        <taxon>Basidiomycota</taxon>
        <taxon>Agaricomycotina</taxon>
        <taxon>Agaricomycetes</taxon>
        <taxon>Agaricomycetidae</taxon>
        <taxon>Agaricales</taxon>
        <taxon>Marasmiineae</taxon>
        <taxon>Mycenaceae</taxon>
        <taxon>Mycena</taxon>
    </lineage>
</organism>